<dbReference type="GeneID" id="20247230"/>
<accession>V4B5C5</accession>
<dbReference type="SMART" id="SM00308">
    <property type="entry name" value="LH2"/>
    <property type="match status" value="1"/>
</dbReference>
<dbReference type="CTD" id="20247230"/>
<dbReference type="Gene3D" id="1.20.245.10">
    <property type="entry name" value="Lipoxygenase-1, Domain 5"/>
    <property type="match status" value="1"/>
</dbReference>
<dbReference type="GO" id="GO:0034440">
    <property type="term" value="P:lipid oxidation"/>
    <property type="evidence" value="ECO:0007669"/>
    <property type="project" value="InterPro"/>
</dbReference>
<keyword evidence="9" id="KW-1185">Reference proteome</keyword>
<dbReference type="CDD" id="cd00113">
    <property type="entry name" value="PLAT"/>
    <property type="match status" value="1"/>
</dbReference>
<dbReference type="SUPFAM" id="SSF49723">
    <property type="entry name" value="Lipase/lipooxygenase domain (PLAT/LH2 domain)"/>
    <property type="match status" value="1"/>
</dbReference>
<dbReference type="InterPro" id="IPR013819">
    <property type="entry name" value="LipOase_C"/>
</dbReference>
<dbReference type="InterPro" id="IPR001024">
    <property type="entry name" value="PLAT/LH2_dom"/>
</dbReference>
<dbReference type="InterPro" id="IPR000907">
    <property type="entry name" value="LipOase"/>
</dbReference>
<organism evidence="8 9">
    <name type="scientific">Lottia gigantea</name>
    <name type="common">Giant owl limpet</name>
    <dbReference type="NCBI Taxonomy" id="225164"/>
    <lineage>
        <taxon>Eukaryota</taxon>
        <taxon>Metazoa</taxon>
        <taxon>Spiralia</taxon>
        <taxon>Lophotrochozoa</taxon>
        <taxon>Mollusca</taxon>
        <taxon>Gastropoda</taxon>
        <taxon>Patellogastropoda</taxon>
        <taxon>Lottioidea</taxon>
        <taxon>Lottiidae</taxon>
        <taxon>Lottia</taxon>
    </lineage>
</organism>
<dbReference type="SUPFAM" id="SSF48484">
    <property type="entry name" value="Lipoxigenase"/>
    <property type="match status" value="1"/>
</dbReference>
<dbReference type="PROSITE" id="PS00081">
    <property type="entry name" value="LIPOXYGENASE_2"/>
    <property type="match status" value="1"/>
</dbReference>
<dbReference type="GO" id="GO:0016702">
    <property type="term" value="F:oxidoreductase activity, acting on single donors with incorporation of molecular oxygen, incorporation of two atoms of oxygen"/>
    <property type="evidence" value="ECO:0007669"/>
    <property type="project" value="InterPro"/>
</dbReference>
<protein>
    <recommendedName>
        <fullName evidence="10">Lipoxygenase domain-containing protein</fullName>
    </recommendedName>
</protein>
<dbReference type="InterPro" id="IPR020834">
    <property type="entry name" value="LipOase_CS"/>
</dbReference>
<evidence type="ECO:0000256" key="4">
    <source>
        <dbReference type="ARBA" id="ARBA00023098"/>
    </source>
</evidence>
<name>V4B5C5_LOTGI</name>
<dbReference type="KEGG" id="lgi:LOTGIDRAFT_224684"/>
<feature type="domain" description="PLAT" evidence="6">
    <location>
        <begin position="10"/>
        <end position="131"/>
    </location>
</feature>
<dbReference type="InterPro" id="IPR036392">
    <property type="entry name" value="PLAT/LH2_dom_sf"/>
</dbReference>
<keyword evidence="2" id="KW-0223">Dioxygenase</keyword>
<evidence type="ECO:0000313" key="9">
    <source>
        <dbReference type="Proteomes" id="UP000030746"/>
    </source>
</evidence>
<gene>
    <name evidence="8" type="ORF">LOTGIDRAFT_224684</name>
</gene>
<evidence type="ECO:0000313" key="8">
    <source>
        <dbReference type="EMBL" id="ESP02741.1"/>
    </source>
</evidence>
<feature type="domain" description="Lipoxygenase" evidence="7">
    <location>
        <begin position="125"/>
        <end position="671"/>
    </location>
</feature>
<evidence type="ECO:0000259" key="7">
    <source>
        <dbReference type="PROSITE" id="PS51393"/>
    </source>
</evidence>
<dbReference type="PRINTS" id="PR00087">
    <property type="entry name" value="LIPOXYGENASE"/>
</dbReference>
<sequence length="671" mass="76924">MGSGCSQPDSDYIIYVVTGDKKNSGTDAKVKIILHDENEQQSEEIKLDNKWSDDFESGKEDVFHVPHKQSAMLHGSISKIEFWRDDDGIRSDWFVNIISVKCCKSKEIYIFPVFKWIKALQHYRIIHLDTSLPQLDEHWKQRQFEMEEIKDVYEYGQKQPGMPVQIKNIPDDEQFSFDYLWDIVVTKSKLIAKSKLSALTAGRWKCLEDFKKLFDKNILPLPKAANTWKDDVHFGRQRLTGCNHSLIKLCTVIPDKLTVTDEMLNPILEGNSLQYLLDNNRIFICDFNVLEKAESKEGYCVCAPIALFMIDKNQDLRPIAIQLYQDPDPDNPIFLPSDDPNLWNLAKMWFNNADAAHHQSQTHLGFTHLLMEGVCIAVHRCLSQSHPLFKLLAPHFLFLIAINTRGLDVLISEGGWVDKVMNIGAKGMFKLIEKGLDEWRIDLHGTLPNDFKSRGVLNQDILPGYHFRDDSLLLYHAIQKYVENYVSLYYDSEDKITGDWELQNLGKELSMPKSQGGVGVLGVPNDGELKTKEDISLLFTSVIVTCSVMHCATNFPIYQNYAFPPNYPATMRGVPPSTKDPIREDFIMDSLPNKSITRDILVVSKILSLQGTKSLGDFEVQYIYDPSALKIVEEFRSDLRKISLEIKERNKTRKTPYTNLDPEYIPNSISI</sequence>
<dbReference type="Proteomes" id="UP000030746">
    <property type="component" value="Unassembled WGS sequence"/>
</dbReference>
<reference evidence="8 9" key="1">
    <citation type="journal article" date="2013" name="Nature">
        <title>Insights into bilaterian evolution from three spiralian genomes.</title>
        <authorList>
            <person name="Simakov O."/>
            <person name="Marletaz F."/>
            <person name="Cho S.J."/>
            <person name="Edsinger-Gonzales E."/>
            <person name="Havlak P."/>
            <person name="Hellsten U."/>
            <person name="Kuo D.H."/>
            <person name="Larsson T."/>
            <person name="Lv J."/>
            <person name="Arendt D."/>
            <person name="Savage R."/>
            <person name="Osoegawa K."/>
            <person name="de Jong P."/>
            <person name="Grimwood J."/>
            <person name="Chapman J.A."/>
            <person name="Shapiro H."/>
            <person name="Aerts A."/>
            <person name="Otillar R.P."/>
            <person name="Terry A.Y."/>
            <person name="Boore J.L."/>
            <person name="Grigoriev I.V."/>
            <person name="Lindberg D.R."/>
            <person name="Seaver E.C."/>
            <person name="Weisblat D.A."/>
            <person name="Putnam N.H."/>
            <person name="Rokhsar D.S."/>
        </authorList>
    </citation>
    <scope>NUCLEOTIDE SEQUENCE [LARGE SCALE GENOMIC DNA]</scope>
</reference>
<dbReference type="HOGENOM" id="CLU_004282_3_2_1"/>
<dbReference type="AlphaFoldDB" id="V4B5C5"/>
<dbReference type="Gene3D" id="2.40.180.10">
    <property type="entry name" value="Catalase core domain"/>
    <property type="match status" value="1"/>
</dbReference>
<dbReference type="EMBL" id="KB200130">
    <property type="protein sequence ID" value="ESP02741.1"/>
    <property type="molecule type" value="Genomic_DNA"/>
</dbReference>
<dbReference type="OMA" id="TYPDEYF"/>
<evidence type="ECO:0000259" key="6">
    <source>
        <dbReference type="PROSITE" id="PS50095"/>
    </source>
</evidence>
<dbReference type="Gene3D" id="3.10.450.60">
    <property type="match status" value="1"/>
</dbReference>
<dbReference type="Pfam" id="PF00305">
    <property type="entry name" value="Lipoxygenase"/>
    <property type="match status" value="1"/>
</dbReference>
<evidence type="ECO:0008006" key="10">
    <source>
        <dbReference type="Google" id="ProtNLM"/>
    </source>
</evidence>
<dbReference type="PROSITE" id="PS51393">
    <property type="entry name" value="LIPOXYGENASE_3"/>
    <property type="match status" value="1"/>
</dbReference>
<proteinExistence type="predicted"/>
<dbReference type="OrthoDB" id="407298at2759"/>
<dbReference type="PANTHER" id="PTHR11771">
    <property type="entry name" value="LIPOXYGENASE"/>
    <property type="match status" value="1"/>
</dbReference>
<keyword evidence="1" id="KW-0479">Metal-binding</keyword>
<dbReference type="STRING" id="225164.V4B5C5"/>
<evidence type="ECO:0000256" key="1">
    <source>
        <dbReference type="ARBA" id="ARBA00022723"/>
    </source>
</evidence>
<keyword evidence="4" id="KW-0443">Lipid metabolism</keyword>
<dbReference type="Pfam" id="PF01477">
    <property type="entry name" value="PLAT"/>
    <property type="match status" value="1"/>
</dbReference>
<dbReference type="GO" id="GO:0046872">
    <property type="term" value="F:metal ion binding"/>
    <property type="evidence" value="ECO:0007669"/>
    <property type="project" value="UniProtKB-KW"/>
</dbReference>
<evidence type="ECO:0000256" key="5">
    <source>
        <dbReference type="PROSITE-ProRule" id="PRU00152"/>
    </source>
</evidence>
<comment type="caution">
    <text evidence="5">Lacks conserved residue(s) required for the propagation of feature annotation.</text>
</comment>
<dbReference type="InterPro" id="IPR036226">
    <property type="entry name" value="LipOase_C_sf"/>
</dbReference>
<evidence type="ECO:0000256" key="2">
    <source>
        <dbReference type="ARBA" id="ARBA00022964"/>
    </source>
</evidence>
<dbReference type="PROSITE" id="PS50095">
    <property type="entry name" value="PLAT"/>
    <property type="match status" value="1"/>
</dbReference>
<dbReference type="RefSeq" id="XP_009046625.1">
    <property type="nucleotide sequence ID" value="XM_009048377.1"/>
</dbReference>
<keyword evidence="3" id="KW-0560">Oxidoreductase</keyword>
<evidence type="ECO:0000256" key="3">
    <source>
        <dbReference type="ARBA" id="ARBA00023002"/>
    </source>
</evidence>